<evidence type="ECO:0000256" key="4">
    <source>
        <dbReference type="ARBA" id="ARBA00023004"/>
    </source>
</evidence>
<dbReference type="Gene3D" id="3.10.660.10">
    <property type="entry name" value="DPH Zinc finger"/>
    <property type="match status" value="1"/>
</dbReference>
<sequence length="169" mass="19782">MENLYEILQSDPGASTEQLRDSYKRLVRLYHPDKNLQTLLLSNNHETSSATENTQNADKFIIIDRAWKILSDPELRSQFDAKWHDRNLAQELPIQDEVLFEDFDYTDEEKVYLFPCRCGGYYVLSELDSQLHFDIVCCETCSLTIKVLYKSAYSEFELQKGKPVNIQKN</sequence>
<dbReference type="PRINTS" id="PR00625">
    <property type="entry name" value="JDOMAIN"/>
</dbReference>
<feature type="domain" description="DPH-type MB" evidence="6">
    <location>
        <begin position="94"/>
        <end position="150"/>
    </location>
</feature>
<dbReference type="InterPro" id="IPR036671">
    <property type="entry name" value="DPH_MB_sf"/>
</dbReference>
<dbReference type="Pfam" id="PF05207">
    <property type="entry name" value="Zn_ribbon_CSL"/>
    <property type="match status" value="1"/>
</dbReference>
<reference evidence="7" key="1">
    <citation type="submission" date="2021-04" db="EMBL/GenBank/DDBJ databases">
        <authorList>
            <consortium name="Molecular Ecology Group"/>
        </authorList>
    </citation>
    <scope>NUCLEOTIDE SEQUENCE</scope>
</reference>
<organism evidence="7 8">
    <name type="scientific">Candidula unifasciata</name>
    <dbReference type="NCBI Taxonomy" id="100452"/>
    <lineage>
        <taxon>Eukaryota</taxon>
        <taxon>Metazoa</taxon>
        <taxon>Spiralia</taxon>
        <taxon>Lophotrochozoa</taxon>
        <taxon>Mollusca</taxon>
        <taxon>Gastropoda</taxon>
        <taxon>Heterobranchia</taxon>
        <taxon>Euthyneura</taxon>
        <taxon>Panpulmonata</taxon>
        <taxon>Eupulmonata</taxon>
        <taxon>Stylommatophora</taxon>
        <taxon>Helicina</taxon>
        <taxon>Helicoidea</taxon>
        <taxon>Geomitridae</taxon>
        <taxon>Candidula</taxon>
    </lineage>
</organism>
<dbReference type="GO" id="GO:0008198">
    <property type="term" value="F:ferrous iron binding"/>
    <property type="evidence" value="ECO:0007669"/>
    <property type="project" value="TreeGrafter"/>
</dbReference>
<protein>
    <recommendedName>
        <fullName evidence="9">Diphthamide biosynthesis protein 4</fullName>
    </recommendedName>
</protein>
<dbReference type="EMBL" id="CAJHNH020008552">
    <property type="protein sequence ID" value="CAG5136643.1"/>
    <property type="molecule type" value="Genomic_DNA"/>
</dbReference>
<dbReference type="SUPFAM" id="SSF46565">
    <property type="entry name" value="Chaperone J-domain"/>
    <property type="match status" value="1"/>
</dbReference>
<dbReference type="InterPro" id="IPR007872">
    <property type="entry name" value="DPH_MB_dom"/>
</dbReference>
<dbReference type="InterPro" id="IPR001623">
    <property type="entry name" value="DnaJ_domain"/>
</dbReference>
<comment type="caution">
    <text evidence="7">The sequence shown here is derived from an EMBL/GenBank/DDBJ whole genome shotgun (WGS) entry which is preliminary data.</text>
</comment>
<evidence type="ECO:0008006" key="9">
    <source>
        <dbReference type="Google" id="ProtNLM"/>
    </source>
</evidence>
<evidence type="ECO:0000259" key="5">
    <source>
        <dbReference type="PROSITE" id="PS50076"/>
    </source>
</evidence>
<name>A0A8S4A432_9EUPU</name>
<evidence type="ECO:0000256" key="1">
    <source>
        <dbReference type="ARBA" id="ARBA00006169"/>
    </source>
</evidence>
<accession>A0A8S4A432</accession>
<evidence type="ECO:0000259" key="6">
    <source>
        <dbReference type="PROSITE" id="PS51074"/>
    </source>
</evidence>
<keyword evidence="4" id="KW-0408">Iron</keyword>
<keyword evidence="3" id="KW-0862">Zinc</keyword>
<dbReference type="Gene3D" id="1.10.287.110">
    <property type="entry name" value="DnaJ domain"/>
    <property type="match status" value="1"/>
</dbReference>
<dbReference type="PANTHER" id="PTHR45255:SF1">
    <property type="entry name" value="DNAJ HOMOLOG SUBFAMILY C MEMBER 24"/>
    <property type="match status" value="1"/>
</dbReference>
<dbReference type="PROSITE" id="PS51074">
    <property type="entry name" value="DPH_MB"/>
    <property type="match status" value="1"/>
</dbReference>
<keyword evidence="8" id="KW-1185">Reference proteome</keyword>
<evidence type="ECO:0000256" key="3">
    <source>
        <dbReference type="ARBA" id="ARBA00022833"/>
    </source>
</evidence>
<dbReference type="InterPro" id="IPR036869">
    <property type="entry name" value="J_dom_sf"/>
</dbReference>
<dbReference type="Pfam" id="PF00226">
    <property type="entry name" value="DnaJ"/>
    <property type="match status" value="1"/>
</dbReference>
<proteinExistence type="inferred from homology"/>
<feature type="domain" description="J" evidence="5">
    <location>
        <begin position="3"/>
        <end position="83"/>
    </location>
</feature>
<keyword evidence="2" id="KW-0479">Metal-binding</keyword>
<comment type="similarity">
    <text evidence="1">Belongs to the DPH4 family.</text>
</comment>
<evidence type="ECO:0000313" key="7">
    <source>
        <dbReference type="EMBL" id="CAG5136643.1"/>
    </source>
</evidence>
<evidence type="ECO:0000313" key="8">
    <source>
        <dbReference type="Proteomes" id="UP000678393"/>
    </source>
</evidence>
<dbReference type="PANTHER" id="PTHR45255">
    <property type="entry name" value="DNAJ HOMOLOG SUBFAMILY C MEMBER 24"/>
    <property type="match status" value="1"/>
</dbReference>
<dbReference type="AlphaFoldDB" id="A0A8S4A432"/>
<dbReference type="SMART" id="SM00271">
    <property type="entry name" value="DnaJ"/>
    <property type="match status" value="1"/>
</dbReference>
<evidence type="ECO:0000256" key="2">
    <source>
        <dbReference type="ARBA" id="ARBA00022723"/>
    </source>
</evidence>
<dbReference type="PROSITE" id="PS50076">
    <property type="entry name" value="DNAJ_2"/>
    <property type="match status" value="1"/>
</dbReference>
<dbReference type="OrthoDB" id="66964at2759"/>
<dbReference type="SUPFAM" id="SSF144217">
    <property type="entry name" value="CSL zinc finger"/>
    <property type="match status" value="1"/>
</dbReference>
<dbReference type="CDD" id="cd06257">
    <property type="entry name" value="DnaJ"/>
    <property type="match status" value="1"/>
</dbReference>
<gene>
    <name evidence="7" type="ORF">CUNI_LOCUS22201</name>
</gene>
<dbReference type="GO" id="GO:0001671">
    <property type="term" value="F:ATPase activator activity"/>
    <property type="evidence" value="ECO:0007669"/>
    <property type="project" value="TreeGrafter"/>
</dbReference>
<dbReference type="Proteomes" id="UP000678393">
    <property type="component" value="Unassembled WGS sequence"/>
</dbReference>